<dbReference type="AlphaFoldDB" id="A0A3D4V3A3"/>
<sequence>MRTLRRLLMHANMVSAATTAAVVTAAVSAALPSALAAQTKPTLVVQITVDQLRPDYLDRFRPQFTGGFARLLKQGAFFTQAFHDHAVTETAPGHATLWSGRFPAHTGVVLNEIGVADPQAPLLFGRGGGASPYRFRGSAFFDWVRTRDQFSRALSVSRKDRGAILPLGRAKQQVYWYSLDGGFTTSRYYADTLPSWVQRFNARDVTAKYLGTEWNLLLPASEYTEKDSVPIEHGGRDFTFPHKLSADRRQGTFQFTDYPWMDEITVDMALEGLQALDLGKGTSTDVLSVSLSTVDAIGHAYGPASLELHDQILRTDRALGRLIDSLYKLRDSSRIVFALSADHGVTPYPELAFPGADPNRGRVDIRPVMDAARSALAARGIEGDALLMQSGIIMLDRPRLIAKKVNADSVVTSLRAALIKLPGMLRVDRVNTLATAAAKGDKIARRWNQSIPKDLQAELTLTFKEGYYWVTTRYATHGSPYDLDAHIPILFMGPMVKPGRYTQPIRSVDIAPTLAEIVGVEPIEPIDGKVLRMILPASTGK</sequence>
<dbReference type="PANTHER" id="PTHR10151">
    <property type="entry name" value="ECTONUCLEOTIDE PYROPHOSPHATASE/PHOSPHODIESTERASE"/>
    <property type="match status" value="1"/>
</dbReference>
<accession>A0A3D4V3A3</accession>
<protein>
    <recommendedName>
        <fullName evidence="9">Alkaline phosphatase family protein</fullName>
    </recommendedName>
</protein>
<dbReference type="Pfam" id="PF01663">
    <property type="entry name" value="Phosphodiest"/>
    <property type="match status" value="1"/>
</dbReference>
<evidence type="ECO:0000313" key="8">
    <source>
        <dbReference type="Proteomes" id="UP000264071"/>
    </source>
</evidence>
<dbReference type="GO" id="GO:0046872">
    <property type="term" value="F:metal ion binding"/>
    <property type="evidence" value="ECO:0007669"/>
    <property type="project" value="UniProtKB-KW"/>
</dbReference>
<evidence type="ECO:0000313" key="7">
    <source>
        <dbReference type="EMBL" id="HCT55619.1"/>
    </source>
</evidence>
<dbReference type="InterPro" id="IPR002591">
    <property type="entry name" value="Phosphodiest/P_Trfase"/>
</dbReference>
<evidence type="ECO:0000256" key="1">
    <source>
        <dbReference type="ARBA" id="ARBA00022553"/>
    </source>
</evidence>
<dbReference type="InterPro" id="IPR017850">
    <property type="entry name" value="Alkaline_phosphatase_core_sf"/>
</dbReference>
<evidence type="ECO:0000256" key="4">
    <source>
        <dbReference type="PIRSR" id="PIRSR031924-50"/>
    </source>
</evidence>
<evidence type="ECO:0000256" key="2">
    <source>
        <dbReference type="ARBA" id="ARBA00022723"/>
    </source>
</evidence>
<comment type="caution">
    <text evidence="7">The sequence shown here is derived from an EMBL/GenBank/DDBJ whole genome shotgun (WGS) entry which is preliminary data.</text>
</comment>
<keyword evidence="1 4" id="KW-0597">Phosphoprotein</keyword>
<dbReference type="InterPro" id="IPR026263">
    <property type="entry name" value="Alkaline_phosphatase_prok"/>
</dbReference>
<evidence type="ECO:0000256" key="3">
    <source>
        <dbReference type="ARBA" id="ARBA00022729"/>
    </source>
</evidence>
<evidence type="ECO:0000256" key="6">
    <source>
        <dbReference type="SAM" id="SignalP"/>
    </source>
</evidence>
<feature type="binding site" evidence="5">
    <location>
        <begin position="159"/>
        <end position="161"/>
    </location>
    <ligand>
        <name>substrate</name>
    </ligand>
</feature>
<feature type="active site" description="Phosphothreonine intermediate" evidence="4">
    <location>
        <position position="90"/>
    </location>
</feature>
<evidence type="ECO:0008006" key="9">
    <source>
        <dbReference type="Google" id="ProtNLM"/>
    </source>
</evidence>
<reference evidence="7 8" key="1">
    <citation type="journal article" date="2018" name="Nat. Biotechnol.">
        <title>A standardized bacterial taxonomy based on genome phylogeny substantially revises the tree of life.</title>
        <authorList>
            <person name="Parks D.H."/>
            <person name="Chuvochina M."/>
            <person name="Waite D.W."/>
            <person name="Rinke C."/>
            <person name="Skarshewski A."/>
            <person name="Chaumeil P.A."/>
            <person name="Hugenholtz P."/>
        </authorList>
    </citation>
    <scope>NUCLEOTIDE SEQUENCE [LARGE SCALE GENOMIC DNA]</scope>
    <source>
        <strain evidence="7">UBA8844</strain>
    </source>
</reference>
<keyword evidence="3 6" id="KW-0732">Signal</keyword>
<dbReference type="SUPFAM" id="SSF53649">
    <property type="entry name" value="Alkaline phosphatase-like"/>
    <property type="match status" value="1"/>
</dbReference>
<keyword evidence="2" id="KW-0479">Metal-binding</keyword>
<dbReference type="Proteomes" id="UP000264071">
    <property type="component" value="Unassembled WGS sequence"/>
</dbReference>
<gene>
    <name evidence="7" type="ORF">DGD08_00250</name>
</gene>
<dbReference type="Gene3D" id="3.30.1360.150">
    <property type="match status" value="1"/>
</dbReference>
<evidence type="ECO:0000256" key="5">
    <source>
        <dbReference type="PIRSR" id="PIRSR031924-51"/>
    </source>
</evidence>
<dbReference type="EMBL" id="DPIY01000001">
    <property type="protein sequence ID" value="HCT55619.1"/>
    <property type="molecule type" value="Genomic_DNA"/>
</dbReference>
<feature type="signal peptide" evidence="6">
    <location>
        <begin position="1"/>
        <end position="36"/>
    </location>
</feature>
<dbReference type="PIRSF" id="PIRSF031924">
    <property type="entry name" value="Pi-irrepressible_AP"/>
    <property type="match status" value="1"/>
</dbReference>
<organism evidence="7 8">
    <name type="scientific">Gemmatimonas aurantiaca</name>
    <dbReference type="NCBI Taxonomy" id="173480"/>
    <lineage>
        <taxon>Bacteria</taxon>
        <taxon>Pseudomonadati</taxon>
        <taxon>Gemmatimonadota</taxon>
        <taxon>Gemmatimonadia</taxon>
        <taxon>Gemmatimonadales</taxon>
        <taxon>Gemmatimonadaceae</taxon>
        <taxon>Gemmatimonas</taxon>
    </lineage>
</organism>
<feature type="chain" id="PRO_5017794797" description="Alkaline phosphatase family protein" evidence="6">
    <location>
        <begin position="37"/>
        <end position="541"/>
    </location>
</feature>
<feature type="binding site" evidence="5">
    <location>
        <position position="111"/>
    </location>
    <ligand>
        <name>substrate</name>
    </ligand>
</feature>
<dbReference type="GO" id="GO:0004035">
    <property type="term" value="F:alkaline phosphatase activity"/>
    <property type="evidence" value="ECO:0007669"/>
    <property type="project" value="InterPro"/>
</dbReference>
<proteinExistence type="predicted"/>
<dbReference type="PANTHER" id="PTHR10151:SF120">
    <property type="entry name" value="BIS(5'-ADENOSYL)-TRIPHOSPHATASE"/>
    <property type="match status" value="1"/>
</dbReference>
<dbReference type="Gene3D" id="3.40.720.10">
    <property type="entry name" value="Alkaline Phosphatase, subunit A"/>
    <property type="match status" value="1"/>
</dbReference>
<name>A0A3D4V3A3_9BACT</name>